<dbReference type="InterPro" id="IPR009011">
    <property type="entry name" value="Man6P_isomerase_rcpt-bd_dom_sf"/>
</dbReference>
<dbReference type="PROSITE" id="PS51914">
    <property type="entry name" value="MRH"/>
    <property type="match status" value="1"/>
</dbReference>
<feature type="coiled-coil region" evidence="5">
    <location>
        <begin position="356"/>
        <end position="383"/>
    </location>
</feature>
<evidence type="ECO:0000313" key="8">
    <source>
        <dbReference type="EMBL" id="KAK7206204.1"/>
    </source>
</evidence>
<dbReference type="Pfam" id="PF13015">
    <property type="entry name" value="PRKCSH_1"/>
    <property type="match status" value="1"/>
</dbReference>
<feature type="domain" description="MRH" evidence="7">
    <location>
        <begin position="399"/>
        <end position="493"/>
    </location>
</feature>
<evidence type="ECO:0000256" key="4">
    <source>
        <dbReference type="ARBA" id="ARBA00023157"/>
    </source>
</evidence>
<evidence type="ECO:0000256" key="6">
    <source>
        <dbReference type="SAM" id="SignalP"/>
    </source>
</evidence>
<evidence type="ECO:0000256" key="2">
    <source>
        <dbReference type="ARBA" id="ARBA00022729"/>
    </source>
</evidence>
<protein>
    <recommendedName>
        <fullName evidence="1">Glucosidase 2 subunit beta</fullName>
    </recommendedName>
</protein>
<keyword evidence="2 6" id="KW-0732">Signal</keyword>
<dbReference type="Proteomes" id="UP001498771">
    <property type="component" value="Unassembled WGS sequence"/>
</dbReference>
<evidence type="ECO:0000256" key="1">
    <source>
        <dbReference type="ARBA" id="ARBA00022387"/>
    </source>
</evidence>
<feature type="chain" id="PRO_5046892058" description="Glucosidase 2 subunit beta" evidence="6">
    <location>
        <begin position="25"/>
        <end position="506"/>
    </location>
</feature>
<dbReference type="InterPro" id="IPR028146">
    <property type="entry name" value="PRKCSH_N"/>
</dbReference>
<dbReference type="Pfam" id="PF12999">
    <property type="entry name" value="PRKCSH-like"/>
    <property type="match status" value="1"/>
</dbReference>
<evidence type="ECO:0000256" key="5">
    <source>
        <dbReference type="SAM" id="Coils"/>
    </source>
</evidence>
<dbReference type="SUPFAM" id="SSF50911">
    <property type="entry name" value="Mannose 6-phosphate receptor domain"/>
    <property type="match status" value="1"/>
</dbReference>
<dbReference type="PANTHER" id="PTHR12630">
    <property type="entry name" value="N-LINKED OLIGOSACCHARIDE PROCESSING"/>
    <property type="match status" value="1"/>
</dbReference>
<dbReference type="RefSeq" id="XP_064769237.1">
    <property type="nucleotide sequence ID" value="XM_064909539.1"/>
</dbReference>
<feature type="coiled-coil region" evidence="5">
    <location>
        <begin position="125"/>
        <end position="256"/>
    </location>
</feature>
<dbReference type="Gene3D" id="2.70.130.10">
    <property type="entry name" value="Mannose-6-phosphate receptor binding domain"/>
    <property type="match status" value="1"/>
</dbReference>
<reference evidence="8 9" key="1">
    <citation type="submission" date="2024-03" db="EMBL/GenBank/DDBJ databases">
        <title>Genome-scale model development and genomic sequencing of the oleaginous clade Lipomyces.</title>
        <authorList>
            <consortium name="Lawrence Berkeley National Laboratory"/>
            <person name="Czajka J.J."/>
            <person name="Han Y."/>
            <person name="Kim J."/>
            <person name="Mondo S.J."/>
            <person name="Hofstad B.A."/>
            <person name="Robles A."/>
            <person name="Haridas S."/>
            <person name="Riley R."/>
            <person name="LaButti K."/>
            <person name="Pangilinan J."/>
            <person name="Andreopoulos W."/>
            <person name="Lipzen A."/>
            <person name="Yan J."/>
            <person name="Wang M."/>
            <person name="Ng V."/>
            <person name="Grigoriev I.V."/>
            <person name="Spatafora J.W."/>
            <person name="Magnuson J.K."/>
            <person name="Baker S.E."/>
            <person name="Pomraning K.R."/>
        </authorList>
    </citation>
    <scope>NUCLEOTIDE SEQUENCE [LARGE SCALE GENOMIC DNA]</scope>
    <source>
        <strain evidence="8 9">Phaff 52-87</strain>
    </source>
</reference>
<keyword evidence="9" id="KW-1185">Reference proteome</keyword>
<comment type="caution">
    <text evidence="8">The sequence shown here is derived from an EMBL/GenBank/DDBJ whole genome shotgun (WGS) entry which is preliminary data.</text>
</comment>
<proteinExistence type="predicted"/>
<dbReference type="EMBL" id="JBBJBU010000003">
    <property type="protein sequence ID" value="KAK7206204.1"/>
    <property type="molecule type" value="Genomic_DNA"/>
</dbReference>
<evidence type="ECO:0000256" key="3">
    <source>
        <dbReference type="ARBA" id="ARBA00022824"/>
    </source>
</evidence>
<evidence type="ECO:0000259" key="7">
    <source>
        <dbReference type="PROSITE" id="PS51914"/>
    </source>
</evidence>
<dbReference type="InterPro" id="IPR036607">
    <property type="entry name" value="PRKCSH"/>
</dbReference>
<keyword evidence="5" id="KW-0175">Coiled coil</keyword>
<dbReference type="GeneID" id="90035051"/>
<dbReference type="InterPro" id="IPR039794">
    <property type="entry name" value="Gtb1-like"/>
</dbReference>
<gene>
    <name evidence="8" type="ORF">BZA70DRAFT_126855</name>
</gene>
<accession>A0ABR1F8M5</accession>
<dbReference type="PANTHER" id="PTHR12630:SF1">
    <property type="entry name" value="GLUCOSIDASE 2 SUBUNIT BETA"/>
    <property type="match status" value="1"/>
</dbReference>
<sequence length="506" mass="56508">MFFKAQKVCTAIAASFLIVQGVDAVKSKLIRGVSSEDQALYVPNEAGYWACLGHKDILIPISKINDDYCDCPDGSDEPGTSACANGKFHCQNKGHVPGVLPSYQVNDGICDYDLCCDGSDEWAGLVKCENKCREMAAELQKREAENRKAQIAGWTARTKLATKAASLKASLLKEQTQIEAQLKAAHARVEKAEEAVKMAEVSSSMRVGKKGNPYVERLKERVLEYQRAKEAMASRIAALELRLQETEVILLNLKNDYNPNYNDEAVKQAVKTYSTLLEAPLPESNYAELSYQLSAESDDELLKEEVEDNDPDLVDYNSYIPIEWRVWIHTKKRELVDFLVEHGLLAHRDISETSDVKTAKKELDEANKQVQELDKKAQKIADNVAADFGPDDIFRALAGDCITAEVGDYTYELCFNQKSIQKPKNGMITPLGKFDRYEGNKIYYTGGAKCWNGPQRSTVVEMRCGEKNKLLSVSEPAMCEYLFRITSPAMCTDPEANESGKVRDEL</sequence>
<keyword evidence="4" id="KW-1015">Disulfide bond</keyword>
<keyword evidence="3" id="KW-0256">Endoplasmic reticulum</keyword>
<dbReference type="InterPro" id="IPR044865">
    <property type="entry name" value="MRH_dom"/>
</dbReference>
<organism evidence="8 9">
    <name type="scientific">Myxozyma melibiosi</name>
    <dbReference type="NCBI Taxonomy" id="54550"/>
    <lineage>
        <taxon>Eukaryota</taxon>
        <taxon>Fungi</taxon>
        <taxon>Dikarya</taxon>
        <taxon>Ascomycota</taxon>
        <taxon>Saccharomycotina</taxon>
        <taxon>Lipomycetes</taxon>
        <taxon>Lipomycetales</taxon>
        <taxon>Lipomycetaceae</taxon>
        <taxon>Myxozyma</taxon>
    </lineage>
</organism>
<feature type="signal peptide" evidence="6">
    <location>
        <begin position="1"/>
        <end position="24"/>
    </location>
</feature>
<name>A0ABR1F8M5_9ASCO</name>
<evidence type="ECO:0000313" key="9">
    <source>
        <dbReference type="Proteomes" id="UP001498771"/>
    </source>
</evidence>